<proteinExistence type="predicted"/>
<organism evidence="1 2">
    <name type="scientific">Shinella oryzae</name>
    <dbReference type="NCBI Taxonomy" id="2871820"/>
    <lineage>
        <taxon>Bacteria</taxon>
        <taxon>Pseudomonadati</taxon>
        <taxon>Pseudomonadota</taxon>
        <taxon>Alphaproteobacteria</taxon>
        <taxon>Hyphomicrobiales</taxon>
        <taxon>Rhizobiaceae</taxon>
        <taxon>Shinella</taxon>
    </lineage>
</organism>
<gene>
    <name evidence="1" type="ORF">Q9315_06890</name>
</gene>
<keyword evidence="2" id="KW-1185">Reference proteome</keyword>
<dbReference type="RefSeq" id="WP_306160299.1">
    <property type="nucleotide sequence ID" value="NZ_CP132314.1"/>
</dbReference>
<reference evidence="1 2" key="1">
    <citation type="submission" date="2023-08" db="EMBL/GenBank/DDBJ databases">
        <title>Pathogen: clinical or host-associated sample.</title>
        <authorList>
            <person name="Hergert J."/>
            <person name="Casey R."/>
            <person name="Wagner J."/>
            <person name="Young E.L."/>
            <person name="Oakeson K.F."/>
        </authorList>
    </citation>
    <scope>NUCLEOTIDE SEQUENCE [LARGE SCALE GENOMIC DNA]</scope>
    <source>
        <strain evidence="1 2">UPHL-collab-2</strain>
    </source>
</reference>
<evidence type="ECO:0000313" key="1">
    <source>
        <dbReference type="EMBL" id="WLS04334.1"/>
    </source>
</evidence>
<dbReference type="Proteomes" id="UP001225788">
    <property type="component" value="Chromosome"/>
</dbReference>
<evidence type="ECO:0000313" key="2">
    <source>
        <dbReference type="Proteomes" id="UP001225788"/>
    </source>
</evidence>
<sequence>MLGFPELFEALWMPRDAQHVTSEKHMKKAVSVVLQRKMTLRCIIWRCVRAICGGLDEGNGEVG</sequence>
<dbReference type="EMBL" id="CP132314">
    <property type="protein sequence ID" value="WLS04334.1"/>
    <property type="molecule type" value="Genomic_DNA"/>
</dbReference>
<protein>
    <submittedName>
        <fullName evidence="1">Uncharacterized protein</fullName>
    </submittedName>
</protein>
<accession>A0ABY9K9M1</accession>
<name>A0ABY9K9M1_9HYPH</name>